<dbReference type="Gene3D" id="6.10.140.1230">
    <property type="match status" value="1"/>
</dbReference>
<evidence type="ECO:0000313" key="4">
    <source>
        <dbReference type="Proteomes" id="UP000664859"/>
    </source>
</evidence>
<evidence type="ECO:0000256" key="1">
    <source>
        <dbReference type="SAM" id="Coils"/>
    </source>
</evidence>
<accession>A0A835Z6L9</accession>
<dbReference type="OrthoDB" id="5594417at2759"/>
<dbReference type="GO" id="GO:0007034">
    <property type="term" value="P:vacuolar transport"/>
    <property type="evidence" value="ECO:0007669"/>
    <property type="project" value="InterPro"/>
</dbReference>
<dbReference type="PANTHER" id="PTHR10476">
    <property type="entry name" value="CHARGED MULTIVESICULAR BODY PROTEIN"/>
    <property type="match status" value="1"/>
</dbReference>
<proteinExistence type="predicted"/>
<reference evidence="3" key="1">
    <citation type="submission" date="2021-02" db="EMBL/GenBank/DDBJ databases">
        <title>First Annotated Genome of the Yellow-green Alga Tribonema minus.</title>
        <authorList>
            <person name="Mahan K.M."/>
        </authorList>
    </citation>
    <scope>NUCLEOTIDE SEQUENCE</scope>
    <source>
        <strain evidence="3">UTEX B ZZ1240</strain>
    </source>
</reference>
<gene>
    <name evidence="3" type="ORF">JKP88DRAFT_193929</name>
</gene>
<sequence>MGNVMGKKKPLKEIMRENKRTINRAIRELDREKTNLEKQEKKIISEMKKAAAANQMGAVRVLAKDLVRTRNYVTKFIEFRSHLQGVALKLEVVRSHEAMASAMKDVTKAMVQLNKQVNVPALQKIMMEFARENERQEMTSELMGDALDDVMNEEGDADAEDAIVNQVLDEIGITMGENVPVAPQGGGALDTAAEPAAQKQQVAQPMGGGGGGGDDRDEPPPAGGGGGGGGDAQMSELEARLNNLRRG</sequence>
<organism evidence="3 4">
    <name type="scientific">Tribonema minus</name>
    <dbReference type="NCBI Taxonomy" id="303371"/>
    <lineage>
        <taxon>Eukaryota</taxon>
        <taxon>Sar</taxon>
        <taxon>Stramenopiles</taxon>
        <taxon>Ochrophyta</taxon>
        <taxon>PX clade</taxon>
        <taxon>Xanthophyceae</taxon>
        <taxon>Tribonematales</taxon>
        <taxon>Tribonemataceae</taxon>
        <taxon>Tribonema</taxon>
    </lineage>
</organism>
<dbReference type="Pfam" id="PF03357">
    <property type="entry name" value="Snf7"/>
    <property type="match status" value="1"/>
</dbReference>
<feature type="region of interest" description="Disordered" evidence="2">
    <location>
        <begin position="182"/>
        <end position="247"/>
    </location>
</feature>
<dbReference type="InterPro" id="IPR005024">
    <property type="entry name" value="Snf7_fam"/>
</dbReference>
<protein>
    <submittedName>
        <fullName evidence="3">Snf7-domain-containing protein</fullName>
    </submittedName>
</protein>
<evidence type="ECO:0000256" key="2">
    <source>
        <dbReference type="SAM" id="MobiDB-lite"/>
    </source>
</evidence>
<dbReference type="Proteomes" id="UP000664859">
    <property type="component" value="Unassembled WGS sequence"/>
</dbReference>
<comment type="caution">
    <text evidence="3">The sequence shown here is derived from an EMBL/GenBank/DDBJ whole genome shotgun (WGS) entry which is preliminary data.</text>
</comment>
<name>A0A835Z6L9_9STRA</name>
<evidence type="ECO:0000313" key="3">
    <source>
        <dbReference type="EMBL" id="KAG5187004.1"/>
    </source>
</evidence>
<feature type="coiled-coil region" evidence="1">
    <location>
        <begin position="12"/>
        <end position="49"/>
    </location>
</feature>
<dbReference type="EMBL" id="JAFCMP010000098">
    <property type="protein sequence ID" value="KAG5187004.1"/>
    <property type="molecule type" value="Genomic_DNA"/>
</dbReference>
<keyword evidence="4" id="KW-1185">Reference proteome</keyword>
<keyword evidence="1" id="KW-0175">Coiled coil</keyword>
<dbReference type="AlphaFoldDB" id="A0A835Z6L9"/>